<sequence>MSDLTNHEVIEVETKLESNKDTKTVSSNSRRHFKYRSNECLNCSQPLDLSDRYCPYCSQLNSTKPLSLKDFIEEFFSSFISYDSRLRFTVKDLLFKPGTITRKYVNGKRLKYTNPFRFFLSVSIIYFLVYGMINFFNPEVGTPFFDVDGNKNDTTNTNINTSNFYLDDENTGDLTVAIEQLESNPATAKWAEKLKKTDSIRKAEIRDLKDDIKIIDGDTINDHDYTKRVAMLSSENNIQAFFNKFEIMQDFYRDTKISSSLTALDSLSLPNTRTNNWLYSKNKTIERIEDDPYSFIQFVLSKTPVFLFFFAPFFALFFWLLYARRPFTYMEHLVLIFHIFSFVFLVMLILSIPDIFLDISFAFAIFFGLVAPFYFYKALRNFYKQSRTKTIIKFVILNFVFMIGASTAASLFFLATAATY</sequence>
<feature type="transmembrane region" description="Helical" evidence="1">
    <location>
        <begin position="334"/>
        <end position="353"/>
    </location>
</feature>
<feature type="transmembrane region" description="Helical" evidence="1">
    <location>
        <begin position="305"/>
        <end position="322"/>
    </location>
</feature>
<evidence type="ECO:0000313" key="3">
    <source>
        <dbReference type="Proteomes" id="UP000326509"/>
    </source>
</evidence>
<dbReference type="OrthoDB" id="675873at2"/>
<protein>
    <recommendedName>
        <fullName evidence="4">DUF3667 domain-containing protein</fullName>
    </recommendedName>
</protein>
<dbReference type="InterPro" id="IPR022134">
    <property type="entry name" value="DUF3667"/>
</dbReference>
<proteinExistence type="predicted"/>
<reference evidence="2 3" key="1">
    <citation type="submission" date="2019-08" db="EMBL/GenBank/DDBJ databases">
        <title>Draft genome sequence of Ulvibacter marinus type strain NBRC 109484.</title>
        <authorList>
            <person name="Kawano K."/>
            <person name="Ushijima N."/>
            <person name="Kihara M."/>
            <person name="Itoh H."/>
        </authorList>
    </citation>
    <scope>NUCLEOTIDE SEQUENCE [LARGE SCALE GENOMIC DNA]</scope>
    <source>
        <strain evidence="2 3">NBRC 109484</strain>
    </source>
</reference>
<organism evidence="2 3">
    <name type="scientific">Patiriisocius marinus</name>
    <dbReference type="NCBI Taxonomy" id="1397112"/>
    <lineage>
        <taxon>Bacteria</taxon>
        <taxon>Pseudomonadati</taxon>
        <taxon>Bacteroidota</taxon>
        <taxon>Flavobacteriia</taxon>
        <taxon>Flavobacteriales</taxon>
        <taxon>Flavobacteriaceae</taxon>
        <taxon>Patiriisocius</taxon>
    </lineage>
</organism>
<dbReference type="EMBL" id="BKCG01000004">
    <property type="protein sequence ID" value="GER59842.1"/>
    <property type="molecule type" value="Genomic_DNA"/>
</dbReference>
<feature type="transmembrane region" description="Helical" evidence="1">
    <location>
        <begin position="391"/>
        <end position="415"/>
    </location>
</feature>
<dbReference type="RefSeq" id="WP_151674292.1">
    <property type="nucleotide sequence ID" value="NZ_BKCG01000004.1"/>
</dbReference>
<keyword evidence="1" id="KW-1133">Transmembrane helix</keyword>
<evidence type="ECO:0000313" key="2">
    <source>
        <dbReference type="EMBL" id="GER59842.1"/>
    </source>
</evidence>
<keyword evidence="3" id="KW-1185">Reference proteome</keyword>
<evidence type="ECO:0000256" key="1">
    <source>
        <dbReference type="SAM" id="Phobius"/>
    </source>
</evidence>
<feature type="transmembrane region" description="Helical" evidence="1">
    <location>
        <begin position="359"/>
        <end position="379"/>
    </location>
</feature>
<accession>A0A5J4IZ87</accession>
<keyword evidence="1" id="KW-0812">Transmembrane</keyword>
<comment type="caution">
    <text evidence="2">The sequence shown here is derived from an EMBL/GenBank/DDBJ whole genome shotgun (WGS) entry which is preliminary data.</text>
</comment>
<feature type="transmembrane region" description="Helical" evidence="1">
    <location>
        <begin position="118"/>
        <end position="136"/>
    </location>
</feature>
<gene>
    <name evidence="2" type="ORF">ULMA_19500</name>
</gene>
<name>A0A5J4IZ87_9FLAO</name>
<dbReference type="Pfam" id="PF12412">
    <property type="entry name" value="DUF3667"/>
    <property type="match status" value="1"/>
</dbReference>
<dbReference type="AlphaFoldDB" id="A0A5J4IZ87"/>
<evidence type="ECO:0008006" key="4">
    <source>
        <dbReference type="Google" id="ProtNLM"/>
    </source>
</evidence>
<keyword evidence="1" id="KW-0472">Membrane</keyword>
<dbReference type="Proteomes" id="UP000326509">
    <property type="component" value="Unassembled WGS sequence"/>
</dbReference>